<dbReference type="PANTHER" id="PTHR43463">
    <property type="entry name" value="NICOTINATE-NUCLEOTIDE--DIMETHYLBENZIMIDAZOLE PHOSPHORIBOSYLTRANSFERASE"/>
    <property type="match status" value="1"/>
</dbReference>
<dbReference type="Gene3D" id="3.40.50.10210">
    <property type="match status" value="1"/>
</dbReference>
<keyword evidence="5 10" id="KW-0169">Cobalamin biosynthesis</keyword>
<dbReference type="InterPro" id="IPR023195">
    <property type="entry name" value="Nict_dMeBzImd_PRibTrfase_N"/>
</dbReference>
<evidence type="ECO:0000256" key="8">
    <source>
        <dbReference type="ARBA" id="ARBA00030686"/>
    </source>
</evidence>
<evidence type="ECO:0000256" key="3">
    <source>
        <dbReference type="ARBA" id="ARBA00011991"/>
    </source>
</evidence>
<gene>
    <name evidence="10 11" type="primary">cobT</name>
    <name evidence="11" type="ORF">M6D89_07155</name>
</gene>
<dbReference type="RefSeq" id="WP_253967334.1">
    <property type="nucleotide sequence ID" value="NZ_JAMFTH010000001.1"/>
</dbReference>
<dbReference type="InterPro" id="IPR017846">
    <property type="entry name" value="Nict_dMeBzImd_PRibTrfase_bact"/>
</dbReference>
<comment type="catalytic activity">
    <reaction evidence="9 10">
        <text>5,6-dimethylbenzimidazole + nicotinate beta-D-ribonucleotide = alpha-ribazole 5'-phosphate + nicotinate + H(+)</text>
        <dbReference type="Rhea" id="RHEA:11196"/>
        <dbReference type="ChEBI" id="CHEBI:15378"/>
        <dbReference type="ChEBI" id="CHEBI:15890"/>
        <dbReference type="ChEBI" id="CHEBI:32544"/>
        <dbReference type="ChEBI" id="CHEBI:57502"/>
        <dbReference type="ChEBI" id="CHEBI:57918"/>
        <dbReference type="EC" id="2.4.2.21"/>
    </reaction>
</comment>
<reference evidence="11" key="2">
    <citation type="submission" date="2023-01" db="EMBL/GenBank/DDBJ databases">
        <title>Gilvimarinus xylanilyticus HB14 isolated from Caulerpa lentillifera aquaculture base in Hainan, China.</title>
        <authorList>
            <person name="Zhang Y.-J."/>
        </authorList>
    </citation>
    <scope>NUCLEOTIDE SEQUENCE</scope>
    <source>
        <strain evidence="11">HB14</strain>
    </source>
</reference>
<evidence type="ECO:0000256" key="1">
    <source>
        <dbReference type="ARBA" id="ARBA00005049"/>
    </source>
</evidence>
<keyword evidence="6 10" id="KW-0328">Glycosyltransferase</keyword>
<comment type="similarity">
    <text evidence="2 10">Belongs to the CobT family.</text>
</comment>
<dbReference type="FunFam" id="3.40.50.10210:FF:000001">
    <property type="entry name" value="Nicotinate-nucleotide--dimethylbenzimidazole phosphoribosyltransferase"/>
    <property type="match status" value="1"/>
</dbReference>
<proteinExistence type="inferred from homology"/>
<dbReference type="CDD" id="cd02439">
    <property type="entry name" value="DMB-PRT_CobT"/>
    <property type="match status" value="1"/>
</dbReference>
<protein>
    <recommendedName>
        <fullName evidence="4 10">Nicotinate-nucleotide--dimethylbenzimidazole phosphoribosyltransferase</fullName>
        <shortName evidence="10">NN:DBI PRT</shortName>
        <ecNumber evidence="3 10">2.4.2.21</ecNumber>
    </recommendedName>
    <alternativeName>
        <fullName evidence="8 10">N(1)-alpha-phosphoribosyltransferase</fullName>
    </alternativeName>
</protein>
<keyword evidence="12" id="KW-1185">Reference proteome</keyword>
<evidence type="ECO:0000256" key="2">
    <source>
        <dbReference type="ARBA" id="ARBA00007110"/>
    </source>
</evidence>
<dbReference type="HAMAP" id="MF_00230">
    <property type="entry name" value="CobT"/>
    <property type="match status" value="1"/>
</dbReference>
<evidence type="ECO:0000313" key="12">
    <source>
        <dbReference type="Proteomes" id="UP001139319"/>
    </source>
</evidence>
<dbReference type="NCBIfam" id="NF000996">
    <property type="entry name" value="PRK00105.1"/>
    <property type="match status" value="1"/>
</dbReference>
<evidence type="ECO:0000256" key="6">
    <source>
        <dbReference type="ARBA" id="ARBA00022676"/>
    </source>
</evidence>
<dbReference type="Gene3D" id="1.10.1610.10">
    <property type="match status" value="1"/>
</dbReference>
<dbReference type="NCBIfam" id="TIGR03160">
    <property type="entry name" value="cobT_DBIPRT"/>
    <property type="match status" value="1"/>
</dbReference>
<dbReference type="SUPFAM" id="SSF52733">
    <property type="entry name" value="Nicotinate mononucleotide:5,6-dimethylbenzimidazole phosphoribosyltransferase (CobT)"/>
    <property type="match status" value="1"/>
</dbReference>
<feature type="active site" description="Proton acceptor" evidence="10">
    <location>
        <position position="314"/>
    </location>
</feature>
<dbReference type="AlphaFoldDB" id="A0A9X2HV98"/>
<evidence type="ECO:0000256" key="5">
    <source>
        <dbReference type="ARBA" id="ARBA00022573"/>
    </source>
</evidence>
<dbReference type="InterPro" id="IPR003200">
    <property type="entry name" value="Nict_dMeBzImd_PRibTrfase"/>
</dbReference>
<accession>A0A9X2HV98</accession>
<dbReference type="GO" id="GO:0008939">
    <property type="term" value="F:nicotinate-nucleotide-dimethylbenzimidazole phosphoribosyltransferase activity"/>
    <property type="evidence" value="ECO:0007669"/>
    <property type="project" value="UniProtKB-UniRule"/>
</dbReference>
<evidence type="ECO:0000313" key="11">
    <source>
        <dbReference type="EMBL" id="MCP8899073.1"/>
    </source>
</evidence>
<dbReference type="PANTHER" id="PTHR43463:SF1">
    <property type="entry name" value="NICOTINATE-NUCLEOTIDE--DIMETHYLBENZIMIDAZOLE PHOSPHORIBOSYLTRANSFERASE"/>
    <property type="match status" value="1"/>
</dbReference>
<keyword evidence="7 10" id="KW-0808">Transferase</keyword>
<dbReference type="InterPro" id="IPR036087">
    <property type="entry name" value="Nict_dMeBzImd_PRibTrfase_sf"/>
</dbReference>
<dbReference type="GO" id="GO:0009236">
    <property type="term" value="P:cobalamin biosynthetic process"/>
    <property type="evidence" value="ECO:0007669"/>
    <property type="project" value="UniProtKB-UniRule"/>
</dbReference>
<evidence type="ECO:0000256" key="7">
    <source>
        <dbReference type="ARBA" id="ARBA00022679"/>
    </source>
</evidence>
<dbReference type="Pfam" id="PF02277">
    <property type="entry name" value="DBI_PRT"/>
    <property type="match status" value="1"/>
</dbReference>
<evidence type="ECO:0000256" key="10">
    <source>
        <dbReference type="HAMAP-Rule" id="MF_00230"/>
    </source>
</evidence>
<reference evidence="11" key="1">
    <citation type="submission" date="2022-05" db="EMBL/GenBank/DDBJ databases">
        <authorList>
            <person name="Sun H.-N."/>
        </authorList>
    </citation>
    <scope>NUCLEOTIDE SEQUENCE</scope>
    <source>
        <strain evidence="11">HB14</strain>
    </source>
</reference>
<comment type="pathway">
    <text evidence="1 10">Nucleoside biosynthesis; alpha-ribazole biosynthesis; alpha-ribazole from 5,6-dimethylbenzimidazole: step 1/2.</text>
</comment>
<evidence type="ECO:0000256" key="4">
    <source>
        <dbReference type="ARBA" id="ARBA00015486"/>
    </source>
</evidence>
<evidence type="ECO:0000256" key="9">
    <source>
        <dbReference type="ARBA" id="ARBA00047340"/>
    </source>
</evidence>
<sequence>MNDSLKWLDEPIAAPDEKTMQAATLRQSQLTKPPGSLGRLEDIAIRFAGFQRDLNPTLTKIVVRVFAADHGIAARGVSAFPQSVTAQMVENFTRGGAAVCVLSRTLNADFLAVNMGCLHDVSPHAALVHSPIATSTADFSTQHAMTQAQMHRALKLGADQTHAADLFIGGEMGIGNTTSAAAILAALFKLNPTTITGRGTGVDDATLAHKTELIEKALVLHKEQLTDPLAILQCLGGFEIAALVGAFIASAQMQTPILVDGFIATAAAALALAINPGVKPWLLYAHQSDEQGHQLALQELGAKPLLNLNMRLGEGSGAVLAANIIREALALHSKMATFAEAGVSGAH</sequence>
<comment type="caution">
    <text evidence="11">The sequence shown here is derived from an EMBL/GenBank/DDBJ whole genome shotgun (WGS) entry which is preliminary data.</text>
</comment>
<organism evidence="11 12">
    <name type="scientific">Gilvimarinus xylanilyticus</name>
    <dbReference type="NCBI Taxonomy" id="2944139"/>
    <lineage>
        <taxon>Bacteria</taxon>
        <taxon>Pseudomonadati</taxon>
        <taxon>Pseudomonadota</taxon>
        <taxon>Gammaproteobacteria</taxon>
        <taxon>Cellvibrionales</taxon>
        <taxon>Cellvibrionaceae</taxon>
        <taxon>Gilvimarinus</taxon>
    </lineage>
</organism>
<comment type="function">
    <text evidence="10">Catalyzes the synthesis of alpha-ribazole-5'-phosphate from nicotinate mononucleotide (NAMN) and 5,6-dimethylbenzimidazole (DMB).</text>
</comment>
<dbReference type="EC" id="2.4.2.21" evidence="3 10"/>
<dbReference type="Proteomes" id="UP001139319">
    <property type="component" value="Unassembled WGS sequence"/>
</dbReference>
<name>A0A9X2HV98_9GAMM</name>
<dbReference type="EMBL" id="JAMFTH010000001">
    <property type="protein sequence ID" value="MCP8899073.1"/>
    <property type="molecule type" value="Genomic_DNA"/>
</dbReference>